<comment type="caution">
    <text evidence="2">The sequence shown here is derived from an EMBL/GenBank/DDBJ whole genome shotgun (WGS) entry which is preliminary data.</text>
</comment>
<evidence type="ECO:0000313" key="3">
    <source>
        <dbReference type="Proteomes" id="UP000030993"/>
    </source>
</evidence>
<dbReference type="EMBL" id="JSCE01000168">
    <property type="protein sequence ID" value="KHM51852.1"/>
    <property type="molecule type" value="Genomic_DNA"/>
</dbReference>
<evidence type="ECO:0000313" key="2">
    <source>
        <dbReference type="EMBL" id="KHM51852.1"/>
    </source>
</evidence>
<dbReference type="PANTHER" id="PTHR39174:SF1">
    <property type="entry name" value="INNER MEMBRANE PROTEIN"/>
    <property type="match status" value="1"/>
</dbReference>
<dbReference type="RefSeq" id="WP_039209052.1">
    <property type="nucleotide sequence ID" value="NZ_CAMKSO010000072.1"/>
</dbReference>
<proteinExistence type="predicted"/>
<reference evidence="2 3" key="1">
    <citation type="journal article" date="2013" name="PLoS ONE">
        <title>Identification and characterization of three novel lipases belonging to families II and V from Anaerovibrio lipolyticus 5ST.</title>
        <authorList>
            <person name="Prive F."/>
            <person name="Kaderbhai N.N."/>
            <person name="Girdwood S."/>
            <person name="Worgan H.J."/>
            <person name="Pinloche E."/>
            <person name="Scollan N.D."/>
            <person name="Huws S.A."/>
            <person name="Newbold C.J."/>
        </authorList>
    </citation>
    <scope>NUCLEOTIDE SEQUENCE [LARGE SCALE GENOMIC DNA]</scope>
    <source>
        <strain evidence="2 3">5S</strain>
    </source>
</reference>
<keyword evidence="1" id="KW-0472">Membrane</keyword>
<dbReference type="PANTHER" id="PTHR39174">
    <property type="entry name" value="INNER MEMBRANE PROTEIN-RELATED"/>
    <property type="match status" value="1"/>
</dbReference>
<evidence type="ECO:0000256" key="1">
    <source>
        <dbReference type="SAM" id="Phobius"/>
    </source>
</evidence>
<dbReference type="Pfam" id="PF06196">
    <property type="entry name" value="DUF997"/>
    <property type="match status" value="1"/>
</dbReference>
<organism evidence="2 3">
    <name type="scientific">Anaerovibrio lipolyticus</name>
    <dbReference type="NCBI Taxonomy" id="82374"/>
    <lineage>
        <taxon>Bacteria</taxon>
        <taxon>Bacillati</taxon>
        <taxon>Bacillota</taxon>
        <taxon>Negativicutes</taxon>
        <taxon>Selenomonadales</taxon>
        <taxon>Selenomonadaceae</taxon>
        <taxon>Anaerovibrio</taxon>
    </lineage>
</organism>
<name>A0A0B2K114_9FIRM</name>
<gene>
    <name evidence="2" type="ORF">NZ47_08220</name>
</gene>
<feature type="transmembrane region" description="Helical" evidence="1">
    <location>
        <begin position="14"/>
        <end position="36"/>
    </location>
</feature>
<protein>
    <submittedName>
        <fullName evidence="2">Membrane protein</fullName>
    </submittedName>
</protein>
<dbReference type="InterPro" id="IPR010398">
    <property type="entry name" value="DUF997"/>
</dbReference>
<dbReference type="STRING" id="82374.NZ47_08220"/>
<sequence length="90" mass="10033">MSEKEKYLQIRREAMWTGITLLILIVFWVLAGFGLAGVDIKVFGLPLWAVAGTFGVWIFAMVLVKLLTTFVFKDIDLETDGTPSRKGGQP</sequence>
<dbReference type="eggNOG" id="ENOG50338TQ">
    <property type="taxonomic scope" value="Bacteria"/>
</dbReference>
<feature type="transmembrane region" description="Helical" evidence="1">
    <location>
        <begin position="42"/>
        <end position="64"/>
    </location>
</feature>
<keyword evidence="1" id="KW-0812">Transmembrane</keyword>
<keyword evidence="3" id="KW-1185">Reference proteome</keyword>
<dbReference type="AlphaFoldDB" id="A0A0B2K114"/>
<keyword evidence="1" id="KW-1133">Transmembrane helix</keyword>
<accession>A0A0B2K114</accession>
<dbReference type="Proteomes" id="UP000030993">
    <property type="component" value="Unassembled WGS sequence"/>
</dbReference>